<comment type="cofactor">
    <cofactor evidence="1 8">
        <name>heme</name>
        <dbReference type="ChEBI" id="CHEBI:30413"/>
    </cofactor>
</comment>
<evidence type="ECO:0000256" key="5">
    <source>
        <dbReference type="ARBA" id="ARBA00023002"/>
    </source>
</evidence>
<keyword evidence="10" id="KW-1185">Reference proteome</keyword>
<keyword evidence="5" id="KW-0560">Oxidoreductase</keyword>
<dbReference type="AlphaFoldDB" id="G2QUR6"/>
<dbReference type="GO" id="GO:0004497">
    <property type="term" value="F:monooxygenase activity"/>
    <property type="evidence" value="ECO:0007669"/>
    <property type="project" value="UniProtKB-KW"/>
</dbReference>
<keyword evidence="6 8" id="KW-0408">Iron</keyword>
<dbReference type="RefSeq" id="XP_003649247.1">
    <property type="nucleotide sequence ID" value="XM_003649199.1"/>
</dbReference>
<keyword evidence="7" id="KW-0503">Monooxygenase</keyword>
<dbReference type="GO" id="GO:0016705">
    <property type="term" value="F:oxidoreductase activity, acting on paired donors, with incorporation or reduction of molecular oxygen"/>
    <property type="evidence" value="ECO:0007669"/>
    <property type="project" value="InterPro"/>
</dbReference>
<dbReference type="InterPro" id="IPR001128">
    <property type="entry name" value="Cyt_P450"/>
</dbReference>
<evidence type="ECO:0000256" key="4">
    <source>
        <dbReference type="ARBA" id="ARBA00022723"/>
    </source>
</evidence>
<dbReference type="PRINTS" id="PR00463">
    <property type="entry name" value="EP450I"/>
</dbReference>
<dbReference type="InterPro" id="IPR050121">
    <property type="entry name" value="Cytochrome_P450_monoxygenase"/>
</dbReference>
<evidence type="ECO:0000313" key="9">
    <source>
        <dbReference type="EMBL" id="AEO62911.1"/>
    </source>
</evidence>
<dbReference type="InterPro" id="IPR002401">
    <property type="entry name" value="Cyt_P450_E_grp-I"/>
</dbReference>
<evidence type="ECO:0000256" key="7">
    <source>
        <dbReference type="ARBA" id="ARBA00023033"/>
    </source>
</evidence>
<dbReference type="OrthoDB" id="3945418at2759"/>
<comment type="similarity">
    <text evidence="2">Belongs to the cytochrome P450 family.</text>
</comment>
<dbReference type="SUPFAM" id="SSF48264">
    <property type="entry name" value="Cytochrome P450"/>
    <property type="match status" value="1"/>
</dbReference>
<dbReference type="PANTHER" id="PTHR24305:SF157">
    <property type="entry name" value="N-ACETYLTRYPTOPHAN 6-HYDROXYLASE IVOC-RELATED"/>
    <property type="match status" value="1"/>
</dbReference>
<evidence type="ECO:0000256" key="1">
    <source>
        <dbReference type="ARBA" id="ARBA00001971"/>
    </source>
</evidence>
<dbReference type="InterPro" id="IPR036396">
    <property type="entry name" value="Cyt_P450_sf"/>
</dbReference>
<dbReference type="PRINTS" id="PR00385">
    <property type="entry name" value="P450"/>
</dbReference>
<name>G2QUR6_THETT</name>
<evidence type="ECO:0008006" key="11">
    <source>
        <dbReference type="Google" id="ProtNLM"/>
    </source>
</evidence>
<evidence type="ECO:0000256" key="6">
    <source>
        <dbReference type="ARBA" id="ARBA00023004"/>
    </source>
</evidence>
<evidence type="ECO:0000313" key="10">
    <source>
        <dbReference type="Proteomes" id="UP000008181"/>
    </source>
</evidence>
<dbReference type="GeneID" id="11516607"/>
<protein>
    <recommendedName>
        <fullName evidence="11">Cytochrome P450</fullName>
    </recommendedName>
</protein>
<dbReference type="PANTHER" id="PTHR24305">
    <property type="entry name" value="CYTOCHROME P450"/>
    <property type="match status" value="1"/>
</dbReference>
<dbReference type="CDD" id="cd11062">
    <property type="entry name" value="CYP58-like"/>
    <property type="match status" value="1"/>
</dbReference>
<sequence length="376" mass="42797">MHRKYGPIVRVNPNEVHFNDPEFIDTLFPLSGRRTNKPIQIGKRTGTPDSMVTTVDHDVHRRRRNAVNAFFSNNSIRRMEPILQERLRTLLRRIRSGEPNKALEMHPVFRACTNDVITTYAFGRSLGLLDRADFGVPYFEASDVFFRLEHLFGHFHWLADLVQALPFWLVPMLFPSLQELVAKQAWWMDRIREIRGSADMSKAKDTIFQGILSGGLPEEDVTDKRLLAEAQLIVFAGEGTTAYTLTAAMYELLANPPVLEKLQRELAEAIPDRGTMPSFVQVESLPYLNAVIQETVRLHPGVMARQARISPDLAITYKGKYTLPPGTIFSMSPLTTHMNADVFQDPHVFRPERWIDNPRIGRAFLGFARGSRNCVG</sequence>
<dbReference type="GO" id="GO:0020037">
    <property type="term" value="F:heme binding"/>
    <property type="evidence" value="ECO:0007669"/>
    <property type="project" value="InterPro"/>
</dbReference>
<evidence type="ECO:0000256" key="2">
    <source>
        <dbReference type="ARBA" id="ARBA00010617"/>
    </source>
</evidence>
<dbReference type="eggNOG" id="KOG0158">
    <property type="taxonomic scope" value="Eukaryota"/>
</dbReference>
<evidence type="ECO:0000256" key="8">
    <source>
        <dbReference type="PIRSR" id="PIRSR602401-1"/>
    </source>
</evidence>
<dbReference type="GO" id="GO:0005506">
    <property type="term" value="F:iron ion binding"/>
    <property type="evidence" value="ECO:0007669"/>
    <property type="project" value="InterPro"/>
</dbReference>
<evidence type="ECO:0000256" key="3">
    <source>
        <dbReference type="ARBA" id="ARBA00022617"/>
    </source>
</evidence>
<dbReference type="Gene3D" id="1.10.630.10">
    <property type="entry name" value="Cytochrome P450"/>
    <property type="match status" value="1"/>
</dbReference>
<dbReference type="Pfam" id="PF00067">
    <property type="entry name" value="p450"/>
    <property type="match status" value="1"/>
</dbReference>
<organism evidence="9 10">
    <name type="scientific">Thermothielavioides terrestris (strain ATCC 38088 / NRRL 8126)</name>
    <name type="common">Thielavia terrestris</name>
    <dbReference type="NCBI Taxonomy" id="578455"/>
    <lineage>
        <taxon>Eukaryota</taxon>
        <taxon>Fungi</taxon>
        <taxon>Dikarya</taxon>
        <taxon>Ascomycota</taxon>
        <taxon>Pezizomycotina</taxon>
        <taxon>Sordariomycetes</taxon>
        <taxon>Sordariomycetidae</taxon>
        <taxon>Sordariales</taxon>
        <taxon>Chaetomiaceae</taxon>
        <taxon>Thermothielavioides</taxon>
        <taxon>Thermothielavioides terrestris</taxon>
    </lineage>
</organism>
<dbReference type="STRING" id="578455.G2QUR6"/>
<dbReference type="KEGG" id="ttt:THITE_2141120"/>
<feature type="binding site" description="axial binding residue" evidence="8">
    <location>
        <position position="374"/>
    </location>
    <ligand>
        <name>heme</name>
        <dbReference type="ChEBI" id="CHEBI:30413"/>
    </ligand>
    <ligandPart>
        <name>Fe</name>
        <dbReference type="ChEBI" id="CHEBI:18248"/>
    </ligandPart>
</feature>
<keyword evidence="3 8" id="KW-0349">Heme</keyword>
<reference evidence="9 10" key="1">
    <citation type="journal article" date="2011" name="Nat. Biotechnol.">
        <title>Comparative genomic analysis of the thermophilic biomass-degrading fungi Myceliophthora thermophila and Thielavia terrestris.</title>
        <authorList>
            <person name="Berka R.M."/>
            <person name="Grigoriev I.V."/>
            <person name="Otillar R."/>
            <person name="Salamov A."/>
            <person name="Grimwood J."/>
            <person name="Reid I."/>
            <person name="Ishmael N."/>
            <person name="John T."/>
            <person name="Darmond C."/>
            <person name="Moisan M.-C."/>
            <person name="Henrissat B."/>
            <person name="Coutinho P.M."/>
            <person name="Lombard V."/>
            <person name="Natvig D.O."/>
            <person name="Lindquist E."/>
            <person name="Schmutz J."/>
            <person name="Lucas S."/>
            <person name="Harris P."/>
            <person name="Powlowski J."/>
            <person name="Bellemare A."/>
            <person name="Taylor D."/>
            <person name="Butler G."/>
            <person name="de Vries R.P."/>
            <person name="Allijn I.E."/>
            <person name="van den Brink J."/>
            <person name="Ushinsky S."/>
            <person name="Storms R."/>
            <person name="Powell A.J."/>
            <person name="Paulsen I.T."/>
            <person name="Elbourne L.D.H."/>
            <person name="Baker S.E."/>
            <person name="Magnuson J."/>
            <person name="LaBoissiere S."/>
            <person name="Clutterbuck A.J."/>
            <person name="Martinez D."/>
            <person name="Wogulis M."/>
            <person name="de Leon A.L."/>
            <person name="Rey M.W."/>
            <person name="Tsang A."/>
        </authorList>
    </citation>
    <scope>NUCLEOTIDE SEQUENCE [LARGE SCALE GENOMIC DNA]</scope>
    <source>
        <strain evidence="10">ATCC 38088 / NRRL 8126</strain>
    </source>
</reference>
<gene>
    <name evidence="9" type="ORF">THITE_2141120</name>
</gene>
<dbReference type="Proteomes" id="UP000008181">
    <property type="component" value="Chromosome 1"/>
</dbReference>
<proteinExistence type="inferred from homology"/>
<dbReference type="HOGENOM" id="CLU_001570_14_2_1"/>
<keyword evidence="4 8" id="KW-0479">Metal-binding</keyword>
<accession>G2QUR6</accession>
<dbReference type="EMBL" id="CP003009">
    <property type="protein sequence ID" value="AEO62911.1"/>
    <property type="molecule type" value="Genomic_DNA"/>
</dbReference>